<name>A0A246K436_9SPHN</name>
<evidence type="ECO:0000256" key="1">
    <source>
        <dbReference type="ARBA" id="ARBA00023125"/>
    </source>
</evidence>
<evidence type="ECO:0000313" key="4">
    <source>
        <dbReference type="EMBL" id="OWR00192.1"/>
    </source>
</evidence>
<dbReference type="AlphaFoldDB" id="A0A246K436"/>
<dbReference type="Pfam" id="PF20172">
    <property type="entry name" value="DUF6538"/>
    <property type="match status" value="1"/>
</dbReference>
<dbReference type="InterPro" id="IPR011010">
    <property type="entry name" value="DNA_brk_join_enz"/>
</dbReference>
<comment type="caution">
    <text evidence="4">The sequence shown here is derived from an EMBL/GenBank/DDBJ whole genome shotgun (WGS) entry which is preliminary data.</text>
</comment>
<keyword evidence="1" id="KW-0238">DNA-binding</keyword>
<evidence type="ECO:0000313" key="5">
    <source>
        <dbReference type="Proteomes" id="UP000197097"/>
    </source>
</evidence>
<dbReference type="SUPFAM" id="SSF56349">
    <property type="entry name" value="DNA breaking-rejoining enzymes"/>
    <property type="match status" value="1"/>
</dbReference>
<evidence type="ECO:0000256" key="2">
    <source>
        <dbReference type="ARBA" id="ARBA00023172"/>
    </source>
</evidence>
<reference evidence="4 5" key="1">
    <citation type="journal article" date="2002" name="Int. J. Syst. Evol. Microbiol.">
        <title>Sphingopyxis witflariensis sp. nov., isolated from activated sludge.</title>
        <authorList>
            <person name="Kampfer P."/>
            <person name="Witzenberger R."/>
            <person name="Denner E.B."/>
            <person name="Busse H.J."/>
            <person name="Neef A."/>
        </authorList>
    </citation>
    <scope>NUCLEOTIDE SEQUENCE [LARGE SCALE GENOMIC DNA]</scope>
    <source>
        <strain evidence="4 5">DSM 14551</strain>
    </source>
</reference>
<keyword evidence="5" id="KW-1185">Reference proteome</keyword>
<dbReference type="Proteomes" id="UP000197097">
    <property type="component" value="Unassembled WGS sequence"/>
</dbReference>
<dbReference type="Gene3D" id="1.10.150.130">
    <property type="match status" value="1"/>
</dbReference>
<protein>
    <recommendedName>
        <fullName evidence="3">DUF6538 domain-containing protein</fullName>
    </recommendedName>
</protein>
<accession>A0A246K436</accession>
<dbReference type="GO" id="GO:0006310">
    <property type="term" value="P:DNA recombination"/>
    <property type="evidence" value="ECO:0007669"/>
    <property type="project" value="UniProtKB-KW"/>
</dbReference>
<sequence>MLWFRMSVPERYRARVGKREWKESLGTSVEAEARALHAQKLVEVHDLMRRLDATDTVAVVDEADKIVSAGFDALARSNVKAHEIAADYDLTRGLDHVCFTMLKMMSFRARLDWGGSYAAKAQEEALGEVDEDLWPVEQPDPVGAFPTFAHRDAVTMNIELFESNSVFKGAAFREVARAHLLTRDWKAVEIEAKIVAQAAGIVLKPRGPLFEAVAERILRRLAEHRFSHWPTGVEKVLLPMMTAMANHLPTPASAGASAPAQTLNDAFAAWQQRKGINPELPDKTSDEWQVALDRFRELTGTDDISAISRKMVKSFLEDVAQLPSRPKKAVGELPLREQISAARAAKLPTLSPPTVGKHLAAIRSVLEVAFDKEWIGNNPAAGLAVAGAKHTGTERDHFSDEDLRKIYTAPLMTNPEACSDTMFWILLLAPFHGSRPGEHCKLKPHEIVREGEEWVMRFRTDSRQRRVSDALETRPRRQKTLQSVRDVPLHWIVIEAGFLDWVALQIQRGEHWVFGDLEADKYGDRYKYLSSEINDAIRAVGIDDPDKAFYSTRHSWRREGRRRRVPEHDLDQMAGHASTNVGRKYGQGSPIDTLKESIDRFEFRSVPWDAVVACAHQRLIRLARNTLPVPGDV</sequence>
<dbReference type="Gene3D" id="1.10.443.10">
    <property type="entry name" value="Intergrase catalytic core"/>
    <property type="match status" value="1"/>
</dbReference>
<gene>
    <name evidence="4" type="ORF">CDQ91_05360</name>
</gene>
<dbReference type="GO" id="GO:0015074">
    <property type="term" value="P:DNA integration"/>
    <property type="evidence" value="ECO:0007669"/>
    <property type="project" value="InterPro"/>
</dbReference>
<proteinExistence type="predicted"/>
<dbReference type="InterPro" id="IPR010998">
    <property type="entry name" value="Integrase_recombinase_N"/>
</dbReference>
<organism evidence="4 5">
    <name type="scientific">Sphingopyxis witflariensis</name>
    <dbReference type="NCBI Taxonomy" id="173675"/>
    <lineage>
        <taxon>Bacteria</taxon>
        <taxon>Pseudomonadati</taxon>
        <taxon>Pseudomonadota</taxon>
        <taxon>Alphaproteobacteria</taxon>
        <taxon>Sphingomonadales</taxon>
        <taxon>Sphingomonadaceae</taxon>
        <taxon>Sphingopyxis</taxon>
    </lineage>
</organism>
<dbReference type="EMBL" id="NISJ01000002">
    <property type="protein sequence ID" value="OWR00192.1"/>
    <property type="molecule type" value="Genomic_DNA"/>
</dbReference>
<keyword evidence="2" id="KW-0233">DNA recombination</keyword>
<dbReference type="InterPro" id="IPR046668">
    <property type="entry name" value="DUF6538"/>
</dbReference>
<dbReference type="InterPro" id="IPR013762">
    <property type="entry name" value="Integrase-like_cat_sf"/>
</dbReference>
<evidence type="ECO:0000259" key="3">
    <source>
        <dbReference type="Pfam" id="PF20172"/>
    </source>
</evidence>
<dbReference type="GO" id="GO:0003677">
    <property type="term" value="F:DNA binding"/>
    <property type="evidence" value="ECO:0007669"/>
    <property type="project" value="UniProtKB-KW"/>
</dbReference>
<feature type="domain" description="DUF6538" evidence="3">
    <location>
        <begin position="3"/>
        <end position="50"/>
    </location>
</feature>